<accession>A0ABS8ZHP1</accession>
<organism evidence="5 6">
    <name type="scientific">Kibdelosporangium philippinense</name>
    <dbReference type="NCBI Taxonomy" id="211113"/>
    <lineage>
        <taxon>Bacteria</taxon>
        <taxon>Bacillati</taxon>
        <taxon>Actinomycetota</taxon>
        <taxon>Actinomycetes</taxon>
        <taxon>Pseudonocardiales</taxon>
        <taxon>Pseudonocardiaceae</taxon>
        <taxon>Kibdelosporangium</taxon>
    </lineage>
</organism>
<dbReference type="RefSeq" id="WP_233728302.1">
    <property type="nucleotide sequence ID" value="NZ_JAJVCN010000002.1"/>
</dbReference>
<keyword evidence="1" id="KW-0328">Glycosyltransferase</keyword>
<dbReference type="Proteomes" id="UP001521150">
    <property type="component" value="Unassembled WGS sequence"/>
</dbReference>
<feature type="transmembrane region" description="Helical" evidence="3">
    <location>
        <begin position="9"/>
        <end position="28"/>
    </location>
</feature>
<keyword evidence="3" id="KW-1133">Transmembrane helix</keyword>
<dbReference type="PANTHER" id="PTHR32282">
    <property type="entry name" value="BINDING PROTEIN TRANSPEPTIDASE, PUTATIVE-RELATED"/>
    <property type="match status" value="1"/>
</dbReference>
<reference evidence="5 6" key="1">
    <citation type="submission" date="2021-12" db="EMBL/GenBank/DDBJ databases">
        <title>Genome sequence of Kibdelosporangium philippinense ATCC 49844.</title>
        <authorList>
            <person name="Fedorov E.A."/>
            <person name="Omeragic M."/>
            <person name="Shalygina K.F."/>
            <person name="Maclea K.S."/>
        </authorList>
    </citation>
    <scope>NUCLEOTIDE SEQUENCE [LARGE SCALE GENOMIC DNA]</scope>
    <source>
        <strain evidence="5 6">ATCC 49844</strain>
    </source>
</reference>
<name>A0ABS8ZHP1_9PSEU</name>
<evidence type="ECO:0000313" key="6">
    <source>
        <dbReference type="Proteomes" id="UP001521150"/>
    </source>
</evidence>
<keyword evidence="3" id="KW-0812">Transmembrane</keyword>
<gene>
    <name evidence="5" type="ORF">LWC34_29230</name>
</gene>
<keyword evidence="3" id="KW-0472">Membrane</keyword>
<dbReference type="Pfam" id="PF00905">
    <property type="entry name" value="Transpeptidase"/>
    <property type="match status" value="1"/>
</dbReference>
<feature type="domain" description="Penicillin-binding protein transpeptidase" evidence="4">
    <location>
        <begin position="121"/>
        <end position="385"/>
    </location>
</feature>
<evidence type="ECO:0000313" key="5">
    <source>
        <dbReference type="EMBL" id="MCE7006879.1"/>
    </source>
</evidence>
<evidence type="ECO:0000259" key="4">
    <source>
        <dbReference type="Pfam" id="PF00905"/>
    </source>
</evidence>
<keyword evidence="6" id="KW-1185">Reference proteome</keyword>
<dbReference type="InterPro" id="IPR001460">
    <property type="entry name" value="PCN-bd_Tpept"/>
</dbReference>
<dbReference type="Gene3D" id="3.40.710.10">
    <property type="entry name" value="DD-peptidase/beta-lactamase superfamily"/>
    <property type="match status" value="1"/>
</dbReference>
<dbReference type="PANTHER" id="PTHR32282:SF34">
    <property type="entry name" value="PENICILLIN-BINDING PROTEIN 1A"/>
    <property type="match status" value="1"/>
</dbReference>
<sequence>MNKRSFTKGITALVVVVGVIAAVVIFWGRDAETETVTLPRPVNPPTFHFADGTALDPAKPRDDVLIKKAMAELNEAGISEDELYKNGYTIELTVDPKAQQLAEAAVAEARAGQPGTLRSALVAVEPKTGRIVAYMGYQGEKQGIDYARSWQNPGTAFTPFALVAFLHKGKRLDATYNGHTERKFGGVTINNAQGSNCGEQCTVAEAMRISNNTVFADIAFNETGLKAVATAAIEAGIPANIGPQNIPLETNPDINIVLGGGKYVARPVDMAGAYATFAANGAKRAPHIVATVKVSSDGDKLVWSGDESTVAKPAFSRSDVSENAKIARTVTESLLPAGLPCAENRPCASKPGDHGCSLTQKTTNEDSCAAWMTGYTPQISTAVWFGSDDNSALKDKTGAAVTGKGLPGQVWQRFMNDYLKGKPVEQFPPL</sequence>
<evidence type="ECO:0000256" key="2">
    <source>
        <dbReference type="ARBA" id="ARBA00022679"/>
    </source>
</evidence>
<protein>
    <recommendedName>
        <fullName evidence="4">Penicillin-binding protein transpeptidase domain-containing protein</fullName>
    </recommendedName>
</protein>
<dbReference type="InterPro" id="IPR012338">
    <property type="entry name" value="Beta-lactam/transpept-like"/>
</dbReference>
<dbReference type="SUPFAM" id="SSF56601">
    <property type="entry name" value="beta-lactamase/transpeptidase-like"/>
    <property type="match status" value="1"/>
</dbReference>
<evidence type="ECO:0000256" key="1">
    <source>
        <dbReference type="ARBA" id="ARBA00022676"/>
    </source>
</evidence>
<dbReference type="EMBL" id="JAJVCN010000002">
    <property type="protein sequence ID" value="MCE7006879.1"/>
    <property type="molecule type" value="Genomic_DNA"/>
</dbReference>
<keyword evidence="2" id="KW-0808">Transferase</keyword>
<proteinExistence type="predicted"/>
<comment type="caution">
    <text evidence="5">The sequence shown here is derived from an EMBL/GenBank/DDBJ whole genome shotgun (WGS) entry which is preliminary data.</text>
</comment>
<dbReference type="InterPro" id="IPR050396">
    <property type="entry name" value="Glycosyltr_51/Transpeptidase"/>
</dbReference>
<evidence type="ECO:0000256" key="3">
    <source>
        <dbReference type="SAM" id="Phobius"/>
    </source>
</evidence>